<evidence type="ECO:0008006" key="3">
    <source>
        <dbReference type="Google" id="ProtNLM"/>
    </source>
</evidence>
<organism evidence="2">
    <name type="scientific">Synechococcus sp. PCC 9341</name>
    <dbReference type="NCBI Taxonomy" id="2099386"/>
    <lineage>
        <taxon>Bacteria</taxon>
        <taxon>Bacillati</taxon>
        <taxon>Cyanobacteriota</taxon>
        <taxon>Cyanophyceae</taxon>
        <taxon>Synechococcales</taxon>
        <taxon>Synechococcaceae</taxon>
        <taxon>Synechococcus</taxon>
    </lineage>
</organism>
<keyword evidence="1" id="KW-0812">Transmembrane</keyword>
<name>A0A2P0ZGF7_9SYNE</name>
<keyword evidence="1" id="KW-1133">Transmembrane helix</keyword>
<feature type="transmembrane region" description="Helical" evidence="1">
    <location>
        <begin position="45"/>
        <end position="75"/>
    </location>
</feature>
<reference evidence="2" key="1">
    <citation type="journal article" date="2018" name="Science">
        <title>Natural noncanonical protein splicing yields products with diverse ?-amino acid residues.</title>
        <authorList>
            <person name="Morinaka B.I."/>
            <person name="Lakis E."/>
            <person name="Verest M."/>
            <person name="Helf M.J."/>
            <person name="Scalvenzi T."/>
            <person name="Vagstad A.L."/>
            <person name="Sims J."/>
            <person name="Sunagawa S."/>
            <person name="Gugger M."/>
            <person name="Piel J."/>
        </authorList>
    </citation>
    <scope>NUCLEOTIDE SEQUENCE</scope>
    <source>
        <strain evidence="2">PCC 9341</strain>
    </source>
</reference>
<dbReference type="EMBL" id="MG373769">
    <property type="protein sequence ID" value="AVH79528.1"/>
    <property type="molecule type" value="Genomic_DNA"/>
</dbReference>
<protein>
    <recommendedName>
        <fullName evidence="3">Bacteriocin</fullName>
    </recommendedName>
</protein>
<proteinExistence type="predicted"/>
<keyword evidence="1" id="KW-0472">Membrane</keyword>
<evidence type="ECO:0000313" key="2">
    <source>
        <dbReference type="EMBL" id="AVH79528.1"/>
    </source>
</evidence>
<accession>A0A2P0ZGF7</accession>
<evidence type="ECO:0000256" key="1">
    <source>
        <dbReference type="SAM" id="Phobius"/>
    </source>
</evidence>
<sequence length="80" mass="8474">MNHIKIHDLKESSNNSTVFSTDLIELKNEEQKQITGGLDPDSGALAIIGLGITAATIGAPFAAGFGLTVGFGILFRRYIP</sequence>
<dbReference type="AlphaFoldDB" id="A0A2P0ZGF7"/>